<keyword evidence="3" id="KW-1185">Reference proteome</keyword>
<protein>
    <submittedName>
        <fullName evidence="2">DUF445 family protein</fullName>
    </submittedName>
</protein>
<name>A0A6P0CFH9_9RHOB</name>
<dbReference type="PANTHER" id="PTHR38442:SF1">
    <property type="entry name" value="INNER MEMBRANE PROTEIN"/>
    <property type="match status" value="1"/>
</dbReference>
<feature type="transmembrane region" description="Helical" evidence="1">
    <location>
        <begin position="45"/>
        <end position="71"/>
    </location>
</feature>
<comment type="caution">
    <text evidence="2">The sequence shown here is derived from an EMBL/GenBank/DDBJ whole genome shotgun (WGS) entry which is preliminary data.</text>
</comment>
<dbReference type="GO" id="GO:0005886">
    <property type="term" value="C:plasma membrane"/>
    <property type="evidence" value="ECO:0007669"/>
    <property type="project" value="TreeGrafter"/>
</dbReference>
<accession>A0A6P0CFH9</accession>
<dbReference type="InterPro" id="IPR007383">
    <property type="entry name" value="DUF445"/>
</dbReference>
<dbReference type="EMBL" id="JAABNT010000007">
    <property type="protein sequence ID" value="NEK23233.1"/>
    <property type="molecule type" value="Genomic_DNA"/>
</dbReference>
<evidence type="ECO:0000256" key="1">
    <source>
        <dbReference type="SAM" id="Phobius"/>
    </source>
</evidence>
<sequence length="421" mass="47736">MRDLEGQEIERLAALQRIKMLATLVLLGCFLLLILTKVLEAQFPSLAIVAAFAEAATIGGIADWYAVVAIFKRPLNLPFPHTAIIPNNQHRIADNLGGFIENNFLARAPVQQKLREIDFAGEMSHWLASPSRSQSLARFIVRLVPQLLASVDEKGLVRFASDRVTGQLARTDIAPLVGDVMTSFTKEGRHQKLLDEVITAMHRFLNNSDTLDVIRGKVQKELPLFFNILQGDRLVLNRLVHAATELLNEIKADKEHPLREEFESFLKDYIRRTKRTKTFAKRVETLKQQLLARKELSQAAESIWENLRRYVMEDVEKEDSVLVARMTDLFVDIGTTLESEPDLRRDINEGMITVLSNLIEEQRGNISLYVAEQVKSWDIQQLLTLIEVNVGRDLQYIRFNGMIIGGFVGVALFLVESLLLP</sequence>
<dbReference type="RefSeq" id="WP_164354157.1">
    <property type="nucleotide sequence ID" value="NZ_JAABNT010000007.1"/>
</dbReference>
<feature type="transmembrane region" description="Helical" evidence="1">
    <location>
        <begin position="21"/>
        <end position="39"/>
    </location>
</feature>
<proteinExistence type="predicted"/>
<keyword evidence="1" id="KW-0472">Membrane</keyword>
<dbReference type="PANTHER" id="PTHR38442">
    <property type="entry name" value="INNER MEMBRANE PROTEIN-RELATED"/>
    <property type="match status" value="1"/>
</dbReference>
<dbReference type="AlphaFoldDB" id="A0A6P0CFH9"/>
<dbReference type="Proteomes" id="UP000468591">
    <property type="component" value="Unassembled WGS sequence"/>
</dbReference>
<feature type="transmembrane region" description="Helical" evidence="1">
    <location>
        <begin position="399"/>
        <end position="420"/>
    </location>
</feature>
<keyword evidence="1" id="KW-0812">Transmembrane</keyword>
<organism evidence="2 3">
    <name type="scientific">Sulfitobacter sediminilitoris</name>
    <dbReference type="NCBI Taxonomy" id="2698830"/>
    <lineage>
        <taxon>Bacteria</taxon>
        <taxon>Pseudomonadati</taxon>
        <taxon>Pseudomonadota</taxon>
        <taxon>Alphaproteobacteria</taxon>
        <taxon>Rhodobacterales</taxon>
        <taxon>Roseobacteraceae</taxon>
        <taxon>Sulfitobacter</taxon>
    </lineage>
</organism>
<gene>
    <name evidence="2" type="ORF">GV827_12565</name>
</gene>
<evidence type="ECO:0000313" key="2">
    <source>
        <dbReference type="EMBL" id="NEK23233.1"/>
    </source>
</evidence>
<reference evidence="2 3" key="1">
    <citation type="submission" date="2020-01" db="EMBL/GenBank/DDBJ databases">
        <title>Sulfitobacter sediminilitoris sp. nov., isolated from a tidal flat.</title>
        <authorList>
            <person name="Park S."/>
            <person name="Yoon J.-H."/>
        </authorList>
    </citation>
    <scope>NUCLEOTIDE SEQUENCE [LARGE SCALE GENOMIC DNA]</scope>
    <source>
        <strain evidence="2 3">JBTF-M27</strain>
    </source>
</reference>
<evidence type="ECO:0000313" key="3">
    <source>
        <dbReference type="Proteomes" id="UP000468591"/>
    </source>
</evidence>
<dbReference type="Pfam" id="PF04286">
    <property type="entry name" value="DUF445"/>
    <property type="match status" value="1"/>
</dbReference>
<keyword evidence="1" id="KW-1133">Transmembrane helix</keyword>